<dbReference type="Pfam" id="PF15919">
    <property type="entry name" value="HicB_lk_antitox"/>
    <property type="match status" value="1"/>
</dbReference>
<evidence type="ECO:0000259" key="1">
    <source>
        <dbReference type="Pfam" id="PF15919"/>
    </source>
</evidence>
<dbReference type="SUPFAM" id="SSF143100">
    <property type="entry name" value="TTHA1013/TTHA0281-like"/>
    <property type="match status" value="1"/>
</dbReference>
<dbReference type="InterPro" id="IPR051404">
    <property type="entry name" value="TA_system_antitoxin"/>
</dbReference>
<keyword evidence="2" id="KW-0614">Plasmid</keyword>
<protein>
    <submittedName>
        <fullName evidence="2">ORF17</fullName>
    </submittedName>
</protein>
<name>Q0SPM6_CLOPS</name>
<dbReference type="InterPro" id="IPR035069">
    <property type="entry name" value="TTHA1013/TTHA0281-like"/>
</dbReference>
<dbReference type="PANTHER" id="PTHR34504">
    <property type="entry name" value="ANTITOXIN HICB"/>
    <property type="match status" value="1"/>
</dbReference>
<dbReference type="InterPro" id="IPR031807">
    <property type="entry name" value="HicB-like"/>
</dbReference>
<proteinExistence type="predicted"/>
<accession>Q0SPM6</accession>
<feature type="domain" description="HicB-like antitoxin of toxin-antitoxin system" evidence="1">
    <location>
        <begin position="7"/>
        <end position="71"/>
    </location>
</feature>
<dbReference type="Gene3D" id="3.30.160.250">
    <property type="match status" value="1"/>
</dbReference>
<organism evidence="2 3">
    <name type="scientific">Clostridium perfringens (strain SM101 / Type A)</name>
    <dbReference type="NCBI Taxonomy" id="289380"/>
    <lineage>
        <taxon>Bacteria</taxon>
        <taxon>Bacillati</taxon>
        <taxon>Bacillota</taxon>
        <taxon>Clostridia</taxon>
        <taxon>Eubacteriales</taxon>
        <taxon>Clostridiaceae</taxon>
        <taxon>Clostridium</taxon>
    </lineage>
</organism>
<evidence type="ECO:0000313" key="2">
    <source>
        <dbReference type="EMBL" id="ABG87876.1"/>
    </source>
</evidence>
<dbReference type="PANTHER" id="PTHR34504:SF2">
    <property type="entry name" value="UPF0150 PROTEIN SSL0259"/>
    <property type="match status" value="1"/>
</dbReference>
<dbReference type="Proteomes" id="UP000001824">
    <property type="component" value="Plasmid pSM101A"/>
</dbReference>
<gene>
    <name evidence="2" type="primary">orf14</name>
    <name evidence="2" type="ordered locus">CPR_A0010</name>
</gene>
<dbReference type="KEGG" id="cpr:CPR_A0010"/>
<reference evidence="2 3" key="1">
    <citation type="journal article" date="2006" name="Genome Res.">
        <title>Skewed genomic variability in strains of the toxigenic bacterial pathogen, Clostridium perfringens.</title>
        <authorList>
            <person name="Myers G.S."/>
            <person name="Rasko D.A."/>
            <person name="Cheung J.K."/>
            <person name="Ravel J."/>
            <person name="Seshadri R."/>
            <person name="Deboy R.T."/>
            <person name="Ren Q."/>
            <person name="Varga J."/>
            <person name="Awad M.M."/>
            <person name="Brinkac L.M."/>
            <person name="Daugherty S.C."/>
            <person name="Haft D.H."/>
            <person name="Dodson R.J."/>
            <person name="Madupu R."/>
            <person name="Nelson W.C."/>
            <person name="Rosovitz M.J."/>
            <person name="Sullivan S.A."/>
            <person name="Khouri H."/>
            <person name="Dimitrov G.I."/>
            <person name="Watkins K.L."/>
            <person name="Mulligan S."/>
            <person name="Benton J."/>
            <person name="Radune D."/>
            <person name="Fisher D.J."/>
            <person name="Atkins H.S."/>
            <person name="Hiscox T."/>
            <person name="Jost B.H."/>
            <person name="Billington S.J."/>
            <person name="Songer J.G."/>
            <person name="McClane B.A."/>
            <person name="Titball R.W."/>
            <person name="Rood J.I."/>
            <person name="Melville S.B."/>
            <person name="Paulsen I.T."/>
        </authorList>
    </citation>
    <scope>NUCLEOTIDE SEQUENCE [LARGE SCALE GENOMIC DNA]</scope>
    <source>
        <strain evidence="3">SM101 / Type A</strain>
        <plasmid evidence="3">Plasmid pSM101A</plasmid>
    </source>
</reference>
<dbReference type="EMBL" id="CP000313">
    <property type="protein sequence ID" value="ABG87876.1"/>
    <property type="molecule type" value="Genomic_DNA"/>
</dbReference>
<sequence length="86" mass="9828">MKKIYSYPSILTKENDGITVTFPNFKGCISCGYTFEEAIKNGKQALGLHINGLIEDNEVLSDPKEIKNIKLYENQKIEFIEVEIEE</sequence>
<evidence type="ECO:0000313" key="3">
    <source>
        <dbReference type="Proteomes" id="UP000001824"/>
    </source>
</evidence>
<dbReference type="RefSeq" id="WP_011593324.1">
    <property type="nucleotide sequence ID" value="NC_008263.1"/>
</dbReference>
<dbReference type="AlphaFoldDB" id="Q0SPM6"/>
<geneLocation type="plasmid" evidence="2 3">
    <name>pSM101A</name>
</geneLocation>